<dbReference type="PROSITE" id="PS51257">
    <property type="entry name" value="PROKAR_LIPOPROTEIN"/>
    <property type="match status" value="1"/>
</dbReference>
<evidence type="ECO:0000256" key="1">
    <source>
        <dbReference type="SAM" id="MobiDB-lite"/>
    </source>
</evidence>
<accession>W9R625</accession>
<gene>
    <name evidence="2" type="ORF">L484_017229</name>
</gene>
<dbReference type="EMBL" id="KE344232">
    <property type="protein sequence ID" value="EXB55317.1"/>
    <property type="molecule type" value="Genomic_DNA"/>
</dbReference>
<evidence type="ECO:0000313" key="2">
    <source>
        <dbReference type="EMBL" id="EXB55317.1"/>
    </source>
</evidence>
<proteinExistence type="predicted"/>
<dbReference type="Proteomes" id="UP000030645">
    <property type="component" value="Unassembled WGS sequence"/>
</dbReference>
<evidence type="ECO:0000313" key="3">
    <source>
        <dbReference type="Proteomes" id="UP000030645"/>
    </source>
</evidence>
<dbReference type="AlphaFoldDB" id="W9R625"/>
<feature type="region of interest" description="Disordered" evidence="1">
    <location>
        <begin position="64"/>
        <end position="88"/>
    </location>
</feature>
<name>W9R625_9ROSA</name>
<protein>
    <submittedName>
        <fullName evidence="2">Uncharacterized protein</fullName>
    </submittedName>
</protein>
<keyword evidence="3" id="KW-1185">Reference proteome</keyword>
<organism evidence="2 3">
    <name type="scientific">Morus notabilis</name>
    <dbReference type="NCBI Taxonomy" id="981085"/>
    <lineage>
        <taxon>Eukaryota</taxon>
        <taxon>Viridiplantae</taxon>
        <taxon>Streptophyta</taxon>
        <taxon>Embryophyta</taxon>
        <taxon>Tracheophyta</taxon>
        <taxon>Spermatophyta</taxon>
        <taxon>Magnoliopsida</taxon>
        <taxon>eudicotyledons</taxon>
        <taxon>Gunneridae</taxon>
        <taxon>Pentapetalae</taxon>
        <taxon>rosids</taxon>
        <taxon>fabids</taxon>
        <taxon>Rosales</taxon>
        <taxon>Moraceae</taxon>
        <taxon>Moreae</taxon>
        <taxon>Morus</taxon>
    </lineage>
</organism>
<reference evidence="3" key="1">
    <citation type="submission" date="2013-01" db="EMBL/GenBank/DDBJ databases">
        <title>Draft Genome Sequence of a Mulberry Tree, Morus notabilis C.K. Schneid.</title>
        <authorList>
            <person name="He N."/>
            <person name="Zhao S."/>
        </authorList>
    </citation>
    <scope>NUCLEOTIDE SEQUENCE</scope>
</reference>
<sequence>MLRGFPVVSFNLTSCWVGLGWVGLGCIYLNHDDVSFLALNGCTRDGEGVLKERQTDPVRLRRRRECVDTATGSSPSPPQSQTEREKYC</sequence>